<dbReference type="GO" id="GO:0004799">
    <property type="term" value="F:thymidylate synthase activity"/>
    <property type="evidence" value="ECO:0007669"/>
    <property type="project" value="UniProtKB-EC"/>
</dbReference>
<comment type="similarity">
    <text evidence="2">Belongs to the thymidylate synthase family.</text>
</comment>
<dbReference type="NCBIfam" id="TIGR03284">
    <property type="entry name" value="thym_sym"/>
    <property type="match status" value="1"/>
</dbReference>
<protein>
    <recommendedName>
        <fullName evidence="3">thymidylate synthase</fullName>
        <ecNumber evidence="3">2.1.1.45</ecNumber>
    </recommendedName>
</protein>
<dbReference type="InterPro" id="IPR000398">
    <property type="entry name" value="Thymidylate_synthase"/>
</dbReference>
<comment type="pathway">
    <text evidence="1">Pyrimidine metabolism; dTTP biosynthesis.</text>
</comment>
<dbReference type="GO" id="GO:0005829">
    <property type="term" value="C:cytosol"/>
    <property type="evidence" value="ECO:0007669"/>
    <property type="project" value="TreeGrafter"/>
</dbReference>
<dbReference type="InterPro" id="IPR045097">
    <property type="entry name" value="Thymidate_synth/dCMP_Mease"/>
</dbReference>
<evidence type="ECO:0000256" key="8">
    <source>
        <dbReference type="PROSITE-ProRule" id="PRU10016"/>
    </source>
</evidence>
<dbReference type="GO" id="GO:0032259">
    <property type="term" value="P:methylation"/>
    <property type="evidence" value="ECO:0007669"/>
    <property type="project" value="UniProtKB-KW"/>
</dbReference>
<proteinExistence type="inferred from homology"/>
<evidence type="ECO:0000256" key="3">
    <source>
        <dbReference type="ARBA" id="ARBA00011947"/>
    </source>
</evidence>
<dbReference type="OrthoDB" id="766at2759"/>
<reference evidence="10 11" key="1">
    <citation type="journal article" date="2019" name="Sci. Rep.">
        <title>Comparative genomics of chytrid fungi reveal insights into the obligate biotrophic and pathogenic lifestyle of Synchytrium endobioticum.</title>
        <authorList>
            <person name="van de Vossenberg B.T.L.H."/>
            <person name="Warris S."/>
            <person name="Nguyen H.D.T."/>
            <person name="van Gent-Pelzer M.P.E."/>
            <person name="Joly D.L."/>
            <person name="van de Geest H.C."/>
            <person name="Bonants P.J.M."/>
            <person name="Smith D.S."/>
            <person name="Levesque C.A."/>
            <person name="van der Lee T.A.J."/>
        </authorList>
    </citation>
    <scope>NUCLEOTIDE SEQUENCE [LARGE SCALE GENOMIC DNA]</scope>
    <source>
        <strain evidence="10 11">LEV6574</strain>
    </source>
</reference>
<dbReference type="GO" id="GO:0006235">
    <property type="term" value="P:dTTP biosynthetic process"/>
    <property type="evidence" value="ECO:0007669"/>
    <property type="project" value="UniProtKB-UniPathway"/>
</dbReference>
<evidence type="ECO:0000256" key="6">
    <source>
        <dbReference type="ARBA" id="ARBA00022727"/>
    </source>
</evidence>
<dbReference type="SUPFAM" id="SSF55831">
    <property type="entry name" value="Thymidylate synthase/dCMP hydroxymethylase"/>
    <property type="match status" value="1"/>
</dbReference>
<organism evidence="10 11">
    <name type="scientific">Synchytrium endobioticum</name>
    <dbReference type="NCBI Taxonomy" id="286115"/>
    <lineage>
        <taxon>Eukaryota</taxon>
        <taxon>Fungi</taxon>
        <taxon>Fungi incertae sedis</taxon>
        <taxon>Chytridiomycota</taxon>
        <taxon>Chytridiomycota incertae sedis</taxon>
        <taxon>Chytridiomycetes</taxon>
        <taxon>Synchytriales</taxon>
        <taxon>Synchytriaceae</taxon>
        <taxon>Synchytrium</taxon>
    </lineage>
</organism>
<keyword evidence="6" id="KW-0545">Nucleotide biosynthesis</keyword>
<evidence type="ECO:0000256" key="7">
    <source>
        <dbReference type="ARBA" id="ARBA00047344"/>
    </source>
</evidence>
<dbReference type="EC" id="2.1.1.45" evidence="3"/>
<dbReference type="PANTHER" id="PTHR11548:SF2">
    <property type="entry name" value="THYMIDYLATE SYNTHASE"/>
    <property type="match status" value="1"/>
</dbReference>
<evidence type="ECO:0000256" key="1">
    <source>
        <dbReference type="ARBA" id="ARBA00004992"/>
    </source>
</evidence>
<dbReference type="HAMAP" id="MF_00008">
    <property type="entry name" value="Thymidy_synth_bact"/>
    <property type="match status" value="1"/>
</dbReference>
<accession>A0A507DEP1</accession>
<dbReference type="AlphaFoldDB" id="A0A507DEP1"/>
<evidence type="ECO:0000256" key="4">
    <source>
        <dbReference type="ARBA" id="ARBA00022603"/>
    </source>
</evidence>
<evidence type="ECO:0000313" key="11">
    <source>
        <dbReference type="Proteomes" id="UP000320475"/>
    </source>
</evidence>
<dbReference type="GO" id="GO:0006231">
    <property type="term" value="P:dTMP biosynthetic process"/>
    <property type="evidence" value="ECO:0007669"/>
    <property type="project" value="InterPro"/>
</dbReference>
<sequence>MMSGEASPIGTITNSDTIHAHEEHQYLALLAHIITHGHPRQDRTGTGSLSVFAPPQLRFSLSHHAFPLLTTKKVALRAIFEELLWFIRAHTDACILAARGVHIWDANASRAYLDSIGLHHRREGDLGPVYGFQWRHFGAAYVDADTDYTGQGVDQLRDVLHKIVNAPYDRRIVLSAWNPADLKSMALPPCHMFVQFYVSVPPDPAQPPTLSCQLYQRSCDMGLGIPFNIASYALFLILVAHVTGCVPGEFIHCMGDAHVYLNHVEALKLQIGRTPRPFPLLNVKNPRHEKGSLSVDEMLKKLESFTFDDIEIIGYDPHPPIKMAMSV</sequence>
<feature type="domain" description="Thymidylate synthase/dCMP hydroxymethylase" evidence="9">
    <location>
        <begin position="24"/>
        <end position="327"/>
    </location>
</feature>
<dbReference type="PANTHER" id="PTHR11548">
    <property type="entry name" value="THYMIDYLATE SYNTHASE 1"/>
    <property type="match status" value="1"/>
</dbReference>
<dbReference type="Proteomes" id="UP000320475">
    <property type="component" value="Unassembled WGS sequence"/>
</dbReference>
<dbReference type="PROSITE" id="PS00091">
    <property type="entry name" value="THYMIDYLATE_SYNTHASE"/>
    <property type="match status" value="1"/>
</dbReference>
<dbReference type="InterPro" id="IPR023451">
    <property type="entry name" value="Thymidate_synth/dCMP_Mease_dom"/>
</dbReference>
<dbReference type="InterPro" id="IPR020940">
    <property type="entry name" value="Thymidylate_synthase_AS"/>
</dbReference>
<comment type="catalytic activity">
    <reaction evidence="7">
        <text>dUMP + (6R)-5,10-methylene-5,6,7,8-tetrahydrofolate = 7,8-dihydrofolate + dTMP</text>
        <dbReference type="Rhea" id="RHEA:12104"/>
        <dbReference type="ChEBI" id="CHEBI:15636"/>
        <dbReference type="ChEBI" id="CHEBI:57451"/>
        <dbReference type="ChEBI" id="CHEBI:63528"/>
        <dbReference type="ChEBI" id="CHEBI:246422"/>
        <dbReference type="EC" id="2.1.1.45"/>
    </reaction>
</comment>
<comment type="caution">
    <text evidence="10">The sequence shown here is derived from an EMBL/GenBank/DDBJ whole genome shotgun (WGS) entry which is preliminary data.</text>
</comment>
<dbReference type="UniPathway" id="UPA00575"/>
<keyword evidence="5" id="KW-0808">Transferase</keyword>
<dbReference type="EMBL" id="QEAM01000023">
    <property type="protein sequence ID" value="TPX50063.1"/>
    <property type="molecule type" value="Genomic_DNA"/>
</dbReference>
<gene>
    <name evidence="10" type="primary">CDC21</name>
    <name evidence="10" type="ORF">SeLEV6574_g01118</name>
</gene>
<evidence type="ECO:0000313" key="10">
    <source>
        <dbReference type="EMBL" id="TPX50063.1"/>
    </source>
</evidence>
<keyword evidence="4" id="KW-0489">Methyltransferase</keyword>
<evidence type="ECO:0000256" key="5">
    <source>
        <dbReference type="ARBA" id="ARBA00022679"/>
    </source>
</evidence>
<evidence type="ECO:0000259" key="9">
    <source>
        <dbReference type="Pfam" id="PF00303"/>
    </source>
</evidence>
<dbReference type="Pfam" id="PF00303">
    <property type="entry name" value="Thymidylat_synt"/>
    <property type="match status" value="1"/>
</dbReference>
<dbReference type="InterPro" id="IPR036926">
    <property type="entry name" value="Thymidate_synth/dCMP_Mease_sf"/>
</dbReference>
<evidence type="ECO:0000256" key="2">
    <source>
        <dbReference type="ARBA" id="ARBA00009972"/>
    </source>
</evidence>
<dbReference type="GO" id="GO:0005739">
    <property type="term" value="C:mitochondrion"/>
    <property type="evidence" value="ECO:0007669"/>
    <property type="project" value="TreeGrafter"/>
</dbReference>
<dbReference type="CDD" id="cd00351">
    <property type="entry name" value="TS_Pyrimidine_HMase"/>
    <property type="match status" value="1"/>
</dbReference>
<dbReference type="FunFam" id="3.30.572.10:FF:000013">
    <property type="entry name" value="Thymidylate synthase"/>
    <property type="match status" value="1"/>
</dbReference>
<dbReference type="PRINTS" id="PR00108">
    <property type="entry name" value="THYMDSNTHASE"/>
</dbReference>
<name>A0A507DEP1_9FUNG</name>
<dbReference type="Gene3D" id="3.30.572.10">
    <property type="entry name" value="Thymidylate synthase/dCMP hydroxymethylase domain"/>
    <property type="match status" value="1"/>
</dbReference>
<feature type="active site" evidence="8">
    <location>
        <position position="190"/>
    </location>
</feature>